<reference evidence="1 2" key="1">
    <citation type="journal article" date="2018" name="Int. J. Syst. Evol. Microbiol.">
        <title>Zhouia spongiae sp. nov., isolated from a marine sponge.</title>
        <authorList>
            <person name="Zhuang L."/>
            <person name="Lin B."/>
            <person name="Qin F."/>
            <person name="Luo L."/>
        </authorList>
    </citation>
    <scope>NUCLEOTIDE SEQUENCE [LARGE SCALE GENOMIC DNA]</scope>
    <source>
        <strain evidence="1 2">HN-Y44</strain>
    </source>
</reference>
<dbReference type="EMBL" id="CP094326">
    <property type="protein sequence ID" value="UNY97329.1"/>
    <property type="molecule type" value="Genomic_DNA"/>
</dbReference>
<dbReference type="RefSeq" id="WP_242935742.1">
    <property type="nucleotide sequence ID" value="NZ_CP094326.1"/>
</dbReference>
<keyword evidence="2" id="KW-1185">Reference proteome</keyword>
<name>A0ABY3YI65_9FLAO</name>
<accession>A0ABY3YI65</accession>
<evidence type="ECO:0000313" key="2">
    <source>
        <dbReference type="Proteomes" id="UP000829476"/>
    </source>
</evidence>
<organism evidence="1 2">
    <name type="scientific">Zhouia spongiae</name>
    <dbReference type="NCBI Taxonomy" id="2202721"/>
    <lineage>
        <taxon>Bacteria</taxon>
        <taxon>Pseudomonadati</taxon>
        <taxon>Bacteroidota</taxon>
        <taxon>Flavobacteriia</taxon>
        <taxon>Flavobacteriales</taxon>
        <taxon>Flavobacteriaceae</taxon>
        <taxon>Zhouia</taxon>
    </lineage>
</organism>
<gene>
    <name evidence="1" type="ORF">MQE36_09495</name>
</gene>
<evidence type="ECO:0000313" key="1">
    <source>
        <dbReference type="EMBL" id="UNY97329.1"/>
    </source>
</evidence>
<proteinExistence type="predicted"/>
<protein>
    <submittedName>
        <fullName evidence="1">Uncharacterized protein</fullName>
    </submittedName>
</protein>
<sequence>MKTKETYCLINIKCTLFEKNGKGEDFHIDEKFKKILISNDKQDIDTKLELFEKILNTRIRSKEDSLFTRIKKYLRRHIYLWKHEYYELLNI</sequence>
<dbReference type="Proteomes" id="UP000829476">
    <property type="component" value="Chromosome"/>
</dbReference>